<accession>A0ACC2VTL1</accession>
<reference evidence="1" key="1">
    <citation type="submission" date="2023-04" db="EMBL/GenBank/DDBJ databases">
        <title>Draft Genome sequencing of Naganishia species isolated from polar environments using Oxford Nanopore Technology.</title>
        <authorList>
            <person name="Leo P."/>
            <person name="Venkateswaran K."/>
        </authorList>
    </citation>
    <scope>NUCLEOTIDE SEQUENCE</scope>
    <source>
        <strain evidence="1">MNA-CCFEE 5261</strain>
    </source>
</reference>
<keyword evidence="2" id="KW-1185">Reference proteome</keyword>
<evidence type="ECO:0000313" key="2">
    <source>
        <dbReference type="Proteomes" id="UP001241377"/>
    </source>
</evidence>
<comment type="caution">
    <text evidence="1">The sequence shown here is derived from an EMBL/GenBank/DDBJ whole genome shotgun (WGS) entry which is preliminary data.</text>
</comment>
<sequence length="1099" mass="122924">MSIVMFSCVTCHYTGDASEITKHLSSTRHKSAESGDEVIACEECEDSNIHQLQILRFGLSEMSLLCNQCAAKEDSPSALYTLSNGSFFQKLGQYYKLVDMECQYCGSVSHLFVANPQGKPQMIVCRNCLPKATEENQRISFVSERDDHFLTELLGIKEHVAPGGKRRSRKVGRKGGRNDKKSRPKVVLPEAEERRAHYQNKIATAKAIKSGATVRAVGSNELSAPGSGASSRIPSRTSTPQPNKGKGKGNDKRNDKRNDKSGAKPGVKNGTKNEVKNGAKNEAKPGAKDGAKSGPKTGPISGPKSGPKSGSNSVFKSGSKPHNHDSLGKDRNNDKTPAGNSNNGSGTSNKKGLKPLSGPIAHNKNNGLSSQSRNEAKPSKGNVSSNKRNSRKPEDNKKDARNPGKENSNPKTESTVLKQAPEVKEIPLELPPGIAKYNPSPEPPLTYPSMDEYFREISYLLFMEEKLSMGASNMSYLEPQDMFLEWYQEQNKKHKQFKVTIPLTDHILDKFLSKKMQQLKKTPFGLNLAIILMLGDDIAWYAQVMTSDSVKAKKGGRNGPMVLEMVAELYSWNNMPLPLSVNVKHLRILPVSVPVSRVFLAMSRIDNPKFIKMLLGNEPIKQIVFKNFLTFKNRVNESQKVAVQSVLNNAITVLQGPPGTGKTSTIHEIILQLLELKTFPILVVAASNIAIDNIAEKLIKTHGREILRIVSNEKEKEYSRDHPLASICLHHKVYDALPQQMKQTVDDLRRPFSNVSQNLYKKLLTQQIKLSDMFTAQAKVIFTTTVVAGGNQLKLVKKLPVVIMDEATQSSEPTTLIPLSMPGVDKFVFVGDQRQLSSFSMVPNLSLSLFERVLLNNSYRNPHMLDTQYRMHPAISEFPRVKFYDELLKDGITADDRAMDNIPENPVYFWDTKGKAREDRVRYGFREDRGYTYSNLNEIEYVTKVLMKLIYDKQVSKSDIGVITPYRGQRDLISNQLVKNDLINPEKEEVQVEVDRDDIYNESKPVTVHLVSGIMIASIDAFQGREKNFLVMSCVRSNEERKIGFLNDKRRLNVALTRAKYGLILIGDVSCLKGDELWREYLEFLEKKGSVFSSDEFLY</sequence>
<organism evidence="1 2">
    <name type="scientific">Naganishia cerealis</name>
    <dbReference type="NCBI Taxonomy" id="610337"/>
    <lineage>
        <taxon>Eukaryota</taxon>
        <taxon>Fungi</taxon>
        <taxon>Dikarya</taxon>
        <taxon>Basidiomycota</taxon>
        <taxon>Agaricomycotina</taxon>
        <taxon>Tremellomycetes</taxon>
        <taxon>Filobasidiales</taxon>
        <taxon>Filobasidiaceae</taxon>
        <taxon>Naganishia</taxon>
    </lineage>
</organism>
<dbReference type="Proteomes" id="UP001241377">
    <property type="component" value="Unassembled WGS sequence"/>
</dbReference>
<gene>
    <name evidence="1" type="ORF">QFC19_004707</name>
</gene>
<dbReference type="EMBL" id="JASBWR010000050">
    <property type="protein sequence ID" value="KAJ9102789.1"/>
    <property type="molecule type" value="Genomic_DNA"/>
</dbReference>
<protein>
    <submittedName>
        <fullName evidence="1">Uncharacterized protein</fullName>
    </submittedName>
</protein>
<evidence type="ECO:0000313" key="1">
    <source>
        <dbReference type="EMBL" id="KAJ9102789.1"/>
    </source>
</evidence>
<name>A0ACC2VTL1_9TREE</name>
<proteinExistence type="predicted"/>